<sequence length="87" mass="9585">MSKMRAKMQVGFVQEHFYGPEKSKSQETLAMHAVAASKYPEDGSDEDNTFAKFSPGANLSINIANPALFGQFKVGEKYYVDFTAAPD</sequence>
<dbReference type="Proteomes" id="UP001595530">
    <property type="component" value="Unassembled WGS sequence"/>
</dbReference>
<proteinExistence type="predicted"/>
<organism evidence="1 2">
    <name type="scientific">Undibacterium arcticum</name>
    <dbReference type="NCBI Taxonomy" id="1762892"/>
    <lineage>
        <taxon>Bacteria</taxon>
        <taxon>Pseudomonadati</taxon>
        <taxon>Pseudomonadota</taxon>
        <taxon>Betaproteobacteria</taxon>
        <taxon>Burkholderiales</taxon>
        <taxon>Oxalobacteraceae</taxon>
        <taxon>Undibacterium</taxon>
    </lineage>
</organism>
<evidence type="ECO:0000313" key="2">
    <source>
        <dbReference type="Proteomes" id="UP001595530"/>
    </source>
</evidence>
<comment type="caution">
    <text evidence="1">The sequence shown here is derived from an EMBL/GenBank/DDBJ whole genome shotgun (WGS) entry which is preliminary data.</text>
</comment>
<accession>A0ABV7F8N7</accession>
<name>A0ABV7F8N7_9BURK</name>
<dbReference type="RefSeq" id="WP_390323046.1">
    <property type="nucleotide sequence ID" value="NZ_JBHRTP010000122.1"/>
</dbReference>
<keyword evidence="2" id="KW-1185">Reference proteome</keyword>
<protein>
    <submittedName>
        <fullName evidence="1">Uncharacterized protein</fullName>
    </submittedName>
</protein>
<reference evidence="2" key="1">
    <citation type="journal article" date="2019" name="Int. J. Syst. Evol. Microbiol.">
        <title>The Global Catalogue of Microorganisms (GCM) 10K type strain sequencing project: providing services to taxonomists for standard genome sequencing and annotation.</title>
        <authorList>
            <consortium name="The Broad Institute Genomics Platform"/>
            <consortium name="The Broad Institute Genome Sequencing Center for Infectious Disease"/>
            <person name="Wu L."/>
            <person name="Ma J."/>
        </authorList>
    </citation>
    <scope>NUCLEOTIDE SEQUENCE [LARGE SCALE GENOMIC DNA]</scope>
    <source>
        <strain evidence="2">KCTC 42986</strain>
    </source>
</reference>
<dbReference type="EMBL" id="JBHRTP010000122">
    <property type="protein sequence ID" value="MFC3111424.1"/>
    <property type="molecule type" value="Genomic_DNA"/>
</dbReference>
<evidence type="ECO:0000313" key="1">
    <source>
        <dbReference type="EMBL" id="MFC3111424.1"/>
    </source>
</evidence>
<gene>
    <name evidence="1" type="ORF">ACFOFO_26370</name>
</gene>